<accession>A0A251ZT01</accession>
<feature type="domain" description="Bacteriophage Mu Gp45 N-terminal" evidence="2">
    <location>
        <begin position="28"/>
        <end position="86"/>
    </location>
</feature>
<sequence>MADNTRLAATRIHMSLGVGRLTNGVSIGQNTPTVQVTFAGNEVRDQIPLMQQYGFASSPLPGADAVACFQSGDRNKGVVIATNDQRYRIKTLKSGEVAIYHMSGSSVFLKNDGSIEINPKDKKTIINSDVQVNGKIDVTGDVNASSMVASGDVKAGSISLKTHKHPNGNNGNPTGVPT</sequence>
<name>A0A251ZT01_9PROT</name>
<protein>
    <recommendedName>
        <fullName evidence="2">Bacteriophage Mu Gp45 N-terminal domain-containing protein</fullName>
    </recommendedName>
</protein>
<evidence type="ECO:0000313" key="3">
    <source>
        <dbReference type="EMBL" id="OUI77786.1"/>
    </source>
</evidence>
<keyword evidence="4" id="KW-1185">Reference proteome</keyword>
<dbReference type="RefSeq" id="WP_086632638.1">
    <property type="nucleotide sequence ID" value="NZ_JOPB01000018.1"/>
</dbReference>
<dbReference type="NCBIfam" id="TIGR01644">
    <property type="entry name" value="phage_P2_V"/>
    <property type="match status" value="1"/>
</dbReference>
<reference evidence="4" key="1">
    <citation type="submission" date="2014-06" db="EMBL/GenBank/DDBJ databases">
        <authorList>
            <person name="Winans N.J."/>
            <person name="Newell P.D."/>
            <person name="Douglas A.E."/>
        </authorList>
    </citation>
    <scope>NUCLEOTIDE SEQUENCE [LARGE SCALE GENOMIC DNA]</scope>
    <source>
        <strain evidence="4">DmL_052</strain>
    </source>
</reference>
<dbReference type="InterPro" id="IPR014462">
    <property type="entry name" value="Phage_Mu_Gp45"/>
</dbReference>
<proteinExistence type="predicted"/>
<evidence type="ECO:0000259" key="2">
    <source>
        <dbReference type="Pfam" id="PF06890"/>
    </source>
</evidence>
<evidence type="ECO:0000313" key="4">
    <source>
        <dbReference type="Proteomes" id="UP000194946"/>
    </source>
</evidence>
<organism evidence="3 4">
    <name type="scientific">Commensalibacter intestini</name>
    <dbReference type="NCBI Taxonomy" id="479936"/>
    <lineage>
        <taxon>Bacteria</taxon>
        <taxon>Pseudomonadati</taxon>
        <taxon>Pseudomonadota</taxon>
        <taxon>Alphaproteobacteria</taxon>
        <taxon>Acetobacterales</taxon>
        <taxon>Acetobacteraceae</taxon>
    </lineage>
</organism>
<gene>
    <name evidence="3" type="ORF">HK18_01205</name>
</gene>
<dbReference type="Proteomes" id="UP000194946">
    <property type="component" value="Unassembled WGS sequence"/>
</dbReference>
<dbReference type="AlphaFoldDB" id="A0A251ZT01"/>
<dbReference type="InterPro" id="IPR013046">
    <property type="entry name" value="GpV/Gp45"/>
</dbReference>
<dbReference type="Pfam" id="PF06890">
    <property type="entry name" value="Phage_Mu_Gp45"/>
    <property type="match status" value="1"/>
</dbReference>
<dbReference type="PIRSF" id="PIRSF012337">
    <property type="entry name" value="gp45"/>
    <property type="match status" value="1"/>
</dbReference>
<comment type="caution">
    <text evidence="3">The sequence shown here is derived from an EMBL/GenBank/DDBJ whole genome shotgun (WGS) entry which is preliminary data.</text>
</comment>
<feature type="compositionally biased region" description="Low complexity" evidence="1">
    <location>
        <begin position="167"/>
        <end position="178"/>
    </location>
</feature>
<feature type="region of interest" description="Disordered" evidence="1">
    <location>
        <begin position="159"/>
        <end position="178"/>
    </location>
</feature>
<dbReference type="EMBL" id="JOPB01000018">
    <property type="protein sequence ID" value="OUI77786.1"/>
    <property type="molecule type" value="Genomic_DNA"/>
</dbReference>
<dbReference type="InterPro" id="IPR053861">
    <property type="entry name" value="Phage_Mu_Gp45_N"/>
</dbReference>
<evidence type="ECO:0000256" key="1">
    <source>
        <dbReference type="SAM" id="MobiDB-lite"/>
    </source>
</evidence>